<dbReference type="InterPro" id="IPR015421">
    <property type="entry name" value="PyrdxlP-dep_Trfase_major"/>
</dbReference>
<name>A0ABR4DLM0_9PEZI</name>
<dbReference type="Gene3D" id="3.40.640.10">
    <property type="entry name" value="Type I PLP-dependent aspartate aminotransferase-like (Major domain)"/>
    <property type="match status" value="1"/>
</dbReference>
<feature type="domain" description="MOSC" evidence="6">
    <location>
        <begin position="663"/>
        <end position="850"/>
    </location>
</feature>
<evidence type="ECO:0000256" key="2">
    <source>
        <dbReference type="ARBA" id="ARBA00022898"/>
    </source>
</evidence>
<feature type="compositionally biased region" description="Low complexity" evidence="5">
    <location>
        <begin position="648"/>
        <end position="657"/>
    </location>
</feature>
<dbReference type="SUPFAM" id="SSF141673">
    <property type="entry name" value="MOSC N-terminal domain-like"/>
    <property type="match status" value="1"/>
</dbReference>
<dbReference type="Pfam" id="PF00266">
    <property type="entry name" value="Aminotran_5"/>
    <property type="match status" value="1"/>
</dbReference>
<evidence type="ECO:0000256" key="1">
    <source>
        <dbReference type="ARBA" id="ARBA00022679"/>
    </source>
</evidence>
<accession>A0ABR4DLM0</accession>
<dbReference type="Proteomes" id="UP001600064">
    <property type="component" value="Unassembled WGS sequence"/>
</dbReference>
<comment type="caution">
    <text evidence="7">The sequence shown here is derived from an EMBL/GenBank/DDBJ whole genome shotgun (WGS) entry which is preliminary data.</text>
</comment>
<comment type="function">
    <text evidence="4">Sulfurates the molybdenum cofactor. Sulfation of molybdenum is essential for xanthine dehydrogenase (XDH) and aldehyde oxidase (ADO) enzymes in which molybdenum cofactor is liganded by 1 oxygen and 1 sulfur atom in active form.</text>
</comment>
<comment type="catalytic activity">
    <reaction evidence="4">
        <text>Mo-molybdopterin + L-cysteine + AH2 = thio-Mo-molybdopterin + L-alanine + A + H2O</text>
        <dbReference type="Rhea" id="RHEA:42636"/>
        <dbReference type="ChEBI" id="CHEBI:13193"/>
        <dbReference type="ChEBI" id="CHEBI:15377"/>
        <dbReference type="ChEBI" id="CHEBI:17499"/>
        <dbReference type="ChEBI" id="CHEBI:35235"/>
        <dbReference type="ChEBI" id="CHEBI:57972"/>
        <dbReference type="ChEBI" id="CHEBI:71302"/>
        <dbReference type="ChEBI" id="CHEBI:82685"/>
        <dbReference type="EC" id="2.8.1.9"/>
    </reaction>
</comment>
<organism evidence="7 8">
    <name type="scientific">Remersonia thermophila</name>
    <dbReference type="NCBI Taxonomy" id="72144"/>
    <lineage>
        <taxon>Eukaryota</taxon>
        <taxon>Fungi</taxon>
        <taxon>Dikarya</taxon>
        <taxon>Ascomycota</taxon>
        <taxon>Pezizomycotina</taxon>
        <taxon>Sordariomycetes</taxon>
        <taxon>Sordariomycetidae</taxon>
        <taxon>Sordariales</taxon>
        <taxon>Sordariales incertae sedis</taxon>
        <taxon>Remersonia</taxon>
    </lineage>
</organism>
<dbReference type="PANTHER" id="PTHR14237:SF80">
    <property type="entry name" value="MOLYBDENUM COFACTOR SULFURASE"/>
    <property type="match status" value="1"/>
</dbReference>
<feature type="modified residue" description="N6-(pyridoxal phosphate)lysine" evidence="4">
    <location>
        <position position="235"/>
    </location>
</feature>
<proteinExistence type="inferred from homology"/>
<evidence type="ECO:0000256" key="3">
    <source>
        <dbReference type="ARBA" id="ARBA00023150"/>
    </source>
</evidence>
<evidence type="ECO:0000256" key="5">
    <source>
        <dbReference type="SAM" id="MobiDB-lite"/>
    </source>
</evidence>
<dbReference type="InterPro" id="IPR015424">
    <property type="entry name" value="PyrdxlP-dep_Trfase"/>
</dbReference>
<evidence type="ECO:0000313" key="7">
    <source>
        <dbReference type="EMBL" id="KAL2271212.1"/>
    </source>
</evidence>
<dbReference type="EMBL" id="JAZGUE010000001">
    <property type="protein sequence ID" value="KAL2271212.1"/>
    <property type="molecule type" value="Genomic_DNA"/>
</dbReference>
<evidence type="ECO:0000259" key="6">
    <source>
        <dbReference type="PROSITE" id="PS51340"/>
    </source>
</evidence>
<keyword evidence="1 4" id="KW-0808">Transferase</keyword>
<evidence type="ECO:0000313" key="8">
    <source>
        <dbReference type="Proteomes" id="UP001600064"/>
    </source>
</evidence>
<feature type="compositionally biased region" description="Basic and acidic residues" evidence="5">
    <location>
        <begin position="843"/>
        <end position="858"/>
    </location>
</feature>
<keyword evidence="2 4" id="KW-0663">Pyridoxal phosphate</keyword>
<feature type="region of interest" description="Disordered" evidence="5">
    <location>
        <begin position="825"/>
        <end position="858"/>
    </location>
</feature>
<keyword evidence="8" id="KW-1185">Reference proteome</keyword>
<dbReference type="SUPFAM" id="SSF53383">
    <property type="entry name" value="PLP-dependent transferases"/>
    <property type="match status" value="1"/>
</dbReference>
<gene>
    <name evidence="4" type="primary">hxB</name>
    <name evidence="7" type="ORF">VTJ83DRAFT_583</name>
</gene>
<sequence length="858" mass="93253">MSRAEDEADPRGYNARVEQFRHDEYPMLHGSVYLDHAGTTLYAKSLVDQFAKELTSNLLGNPHSASAASQLSTSRIEDTRLRALRFLNADPADFDLVFVANATAAIKLVADALRAAPDGFDYAYHQASHTSLVGVREEARNSLCVDDDLVEAWTQGRCPLGPEAEGRPLLFAYPAQSNMNGRRFPLGWADRVRRDGRGTRKAYTLLDAASLACSAPLDLGDAETAPDFTVLSFYKIFGLPDLGALAVRRQAEAVFDARRYFGGGTVDMVVCVKEQWHAPKTRFLHERLEDGTLPVHSIIALDAAMDVHARLFGSMRAVAAHTAFLGRRLHRGLAALRHANGEPVCELYSPDPDAARDGLGSGPVIAFNIRNSRREWVSLAEVEKLAALKRFHIRTGGVCNPGGIAAALGLGPWEMKQNFSAGFRCGSDRDMVGGKPTGVVRASLGAMSTLSDVDSFVAFVAEFYRETSLPPPAAAPTAPQGPPTLRIHGLFVYPIKSCGGFAIPAGVDWEVRPEGLAWDREWCLVHRGTGQALSQKRYPAMALLRPSLDLERGELRVAYSGRMPAHLPRELGIPLSQNPALFLPAAGRSRPSRVCGEDVQARTYASPEINRFFSDILGVPCSLARFPPGGRGPSMRHAKAHLQKHQLAPAAAPTEPAADPDPRPPGSFPPSPPDSDSERPAARRILLSNESPILAITLPSVAALNEDMQRNRPGRPAVLPAVFRANMVLAPAAAPTAQGSDRDADAHAHADAHAVAPYAEDWWSSVRIGPRRHEFECLGACRRCHMVCINQETGEKSDEPFVTLSKTRRFDGKVFFGVHMGYGRRPDDEAQGGHGGQLPTVRVGDEVVTEWRRRKGGD</sequence>
<feature type="compositionally biased region" description="Basic residues" evidence="5">
    <location>
        <begin position="634"/>
        <end position="644"/>
    </location>
</feature>
<dbReference type="EC" id="2.8.1.9" evidence="4"/>
<dbReference type="PANTHER" id="PTHR14237">
    <property type="entry name" value="MOLYBDOPTERIN COFACTOR SULFURASE MOSC"/>
    <property type="match status" value="1"/>
</dbReference>
<dbReference type="InterPro" id="IPR000192">
    <property type="entry name" value="Aminotrans_V_dom"/>
</dbReference>
<dbReference type="PROSITE" id="PS51340">
    <property type="entry name" value="MOSC"/>
    <property type="match status" value="1"/>
</dbReference>
<feature type="compositionally biased region" description="Pro residues" evidence="5">
    <location>
        <begin position="663"/>
        <end position="673"/>
    </location>
</feature>
<dbReference type="InterPro" id="IPR005303">
    <property type="entry name" value="MOCOS_middle"/>
</dbReference>
<dbReference type="HAMAP" id="MF_03050">
    <property type="entry name" value="MOCOS"/>
    <property type="match status" value="1"/>
</dbReference>
<dbReference type="Pfam" id="PF03473">
    <property type="entry name" value="MOSC"/>
    <property type="match status" value="1"/>
</dbReference>
<dbReference type="RefSeq" id="XP_070869936.1">
    <property type="nucleotide sequence ID" value="XM_071012473.1"/>
</dbReference>
<keyword evidence="3 4" id="KW-0501">Molybdenum cofactor biosynthesis</keyword>
<feature type="region of interest" description="Disordered" evidence="5">
    <location>
        <begin position="628"/>
        <end position="680"/>
    </location>
</feature>
<evidence type="ECO:0000256" key="4">
    <source>
        <dbReference type="HAMAP-Rule" id="MF_03050"/>
    </source>
</evidence>
<reference evidence="7 8" key="1">
    <citation type="journal article" date="2024" name="Commun. Biol.">
        <title>Comparative genomic analysis of thermophilic fungi reveals convergent evolutionary adaptations and gene losses.</title>
        <authorList>
            <person name="Steindorff A.S."/>
            <person name="Aguilar-Pontes M.V."/>
            <person name="Robinson A.J."/>
            <person name="Andreopoulos B."/>
            <person name="LaButti K."/>
            <person name="Kuo A."/>
            <person name="Mondo S."/>
            <person name="Riley R."/>
            <person name="Otillar R."/>
            <person name="Haridas S."/>
            <person name="Lipzen A."/>
            <person name="Grimwood J."/>
            <person name="Schmutz J."/>
            <person name="Clum A."/>
            <person name="Reid I.D."/>
            <person name="Moisan M.C."/>
            <person name="Butler G."/>
            <person name="Nguyen T.T.M."/>
            <person name="Dewar K."/>
            <person name="Conant G."/>
            <person name="Drula E."/>
            <person name="Henrissat B."/>
            <person name="Hansel C."/>
            <person name="Singer S."/>
            <person name="Hutchinson M.I."/>
            <person name="de Vries R.P."/>
            <person name="Natvig D.O."/>
            <person name="Powell A.J."/>
            <person name="Tsang A."/>
            <person name="Grigoriev I.V."/>
        </authorList>
    </citation>
    <scope>NUCLEOTIDE SEQUENCE [LARGE SCALE GENOMIC DNA]</scope>
    <source>
        <strain evidence="7 8">ATCC 22073</strain>
    </source>
</reference>
<feature type="active site" evidence="4">
    <location>
        <position position="399"/>
    </location>
</feature>
<dbReference type="InterPro" id="IPR028886">
    <property type="entry name" value="MoCo_sulfurase"/>
</dbReference>
<comment type="cofactor">
    <cofactor evidence="4">
        <name>pyridoxal 5'-phosphate</name>
        <dbReference type="ChEBI" id="CHEBI:597326"/>
    </cofactor>
</comment>
<dbReference type="Pfam" id="PF03476">
    <property type="entry name" value="MOSC_N"/>
    <property type="match status" value="1"/>
</dbReference>
<dbReference type="InterPro" id="IPR005302">
    <property type="entry name" value="MoCF_Sase_C"/>
</dbReference>
<protein>
    <recommendedName>
        <fullName evidence="4">Molybdenum cofactor sulfurase</fullName>
        <shortName evidence="4">MCS</shortName>
        <shortName evidence="4">MOS</shortName>
        <shortName evidence="4">MoCo sulfurase</shortName>
        <ecNumber evidence="4">2.8.1.9</ecNumber>
    </recommendedName>
    <alternativeName>
        <fullName evidence="4">Molybdenum cofactor sulfurtransferase</fullName>
    </alternativeName>
</protein>
<comment type="similarity">
    <text evidence="4">Belongs to the class-V pyridoxal-phosphate-dependent aminotransferase family. MOCOS subfamily.</text>
</comment>
<dbReference type="GeneID" id="98127117"/>